<dbReference type="RefSeq" id="WP_379986574.1">
    <property type="nucleotide sequence ID" value="NZ_JADIKD010000010.1"/>
</dbReference>
<protein>
    <recommendedName>
        <fullName evidence="3">Preprotein translocase subunit SecB</fullName>
    </recommendedName>
</protein>
<sequence length="176" mass="19724">MTTNLELAREVGAHVVLRSITLRNAHIDSNLNPLHVPSDVAMTQGYRSSFSQHEEDGRKQLIVLTDFKFSAKVGAGDNSDAEGVEQSDEDLVALEATFQLIYSLPLELTVDEECYKHFAEINGPYNAWPYWRELVQSVTGRVGLAGITIPVFRPPKIEIQKQEKKIAKEKKTKATK</sequence>
<reference evidence="1 2" key="1">
    <citation type="submission" date="2020-10" db="EMBL/GenBank/DDBJ databases">
        <title>Phylogeny of dyella-like bacteria.</title>
        <authorList>
            <person name="Fu J."/>
        </authorList>
    </citation>
    <scope>NUCLEOTIDE SEQUENCE [LARGE SCALE GENOMIC DNA]</scope>
    <source>
        <strain evidence="1 2">BB4</strain>
    </source>
</reference>
<keyword evidence="2" id="KW-1185">Reference proteome</keyword>
<dbReference type="Proteomes" id="UP001620408">
    <property type="component" value="Unassembled WGS sequence"/>
</dbReference>
<dbReference type="SUPFAM" id="SSF54611">
    <property type="entry name" value="SecB-like"/>
    <property type="match status" value="1"/>
</dbReference>
<dbReference type="InterPro" id="IPR035958">
    <property type="entry name" value="SecB-like_sf"/>
</dbReference>
<evidence type="ECO:0000313" key="1">
    <source>
        <dbReference type="EMBL" id="MFK2917858.1"/>
    </source>
</evidence>
<proteinExistence type="predicted"/>
<evidence type="ECO:0008006" key="3">
    <source>
        <dbReference type="Google" id="ProtNLM"/>
    </source>
</evidence>
<comment type="caution">
    <text evidence="1">The sequence shown here is derived from an EMBL/GenBank/DDBJ whole genome shotgun (WGS) entry which is preliminary data.</text>
</comment>
<name>A0ABW8K7G7_9GAMM</name>
<gene>
    <name evidence="1" type="ORF">ISS97_11350</name>
</gene>
<dbReference type="EMBL" id="JADIKD010000010">
    <property type="protein sequence ID" value="MFK2917858.1"/>
    <property type="molecule type" value="Genomic_DNA"/>
</dbReference>
<dbReference type="Gene3D" id="3.10.420.10">
    <property type="entry name" value="SecB-like"/>
    <property type="match status" value="1"/>
</dbReference>
<accession>A0ABW8K7G7</accession>
<organism evidence="1 2">
    <name type="scientific">Dyella koreensis</name>
    <dbReference type="NCBI Taxonomy" id="311235"/>
    <lineage>
        <taxon>Bacteria</taxon>
        <taxon>Pseudomonadati</taxon>
        <taxon>Pseudomonadota</taxon>
        <taxon>Gammaproteobacteria</taxon>
        <taxon>Lysobacterales</taxon>
        <taxon>Rhodanobacteraceae</taxon>
        <taxon>Dyella</taxon>
    </lineage>
</organism>
<evidence type="ECO:0000313" key="2">
    <source>
        <dbReference type="Proteomes" id="UP001620408"/>
    </source>
</evidence>